<evidence type="ECO:0000313" key="2">
    <source>
        <dbReference type="Proteomes" id="UP000499080"/>
    </source>
</evidence>
<dbReference type="AlphaFoldDB" id="A0A4Y2DHB6"/>
<sequence>MSFVNDEYRYRSLEEADTLNINDPTERIKVKRTRREAAKELLAQCKTDNEGRYHCQVKTVYAAFFLRSNLLINVVPVNQPETGAPLKDLYSSR</sequence>
<comment type="caution">
    <text evidence="1">The sequence shown here is derived from an EMBL/GenBank/DDBJ whole genome shotgun (WGS) entry which is preliminary data.</text>
</comment>
<evidence type="ECO:0000313" key="1">
    <source>
        <dbReference type="EMBL" id="GBM15418.1"/>
    </source>
</evidence>
<protein>
    <submittedName>
        <fullName evidence="1">Uncharacterized protein</fullName>
    </submittedName>
</protein>
<organism evidence="1 2">
    <name type="scientific">Araneus ventricosus</name>
    <name type="common">Orbweaver spider</name>
    <name type="synonym">Epeira ventricosa</name>
    <dbReference type="NCBI Taxonomy" id="182803"/>
    <lineage>
        <taxon>Eukaryota</taxon>
        <taxon>Metazoa</taxon>
        <taxon>Ecdysozoa</taxon>
        <taxon>Arthropoda</taxon>
        <taxon>Chelicerata</taxon>
        <taxon>Arachnida</taxon>
        <taxon>Araneae</taxon>
        <taxon>Araneomorphae</taxon>
        <taxon>Entelegynae</taxon>
        <taxon>Araneoidea</taxon>
        <taxon>Araneidae</taxon>
        <taxon>Araneus</taxon>
    </lineage>
</organism>
<name>A0A4Y2DHB6_ARAVE</name>
<proteinExistence type="predicted"/>
<accession>A0A4Y2DHB6</accession>
<keyword evidence="2" id="KW-1185">Reference proteome</keyword>
<dbReference type="EMBL" id="BGPR01000359">
    <property type="protein sequence ID" value="GBM15418.1"/>
    <property type="molecule type" value="Genomic_DNA"/>
</dbReference>
<dbReference type="Proteomes" id="UP000499080">
    <property type="component" value="Unassembled WGS sequence"/>
</dbReference>
<gene>
    <name evidence="1" type="ORF">AVEN_199671_1</name>
</gene>
<reference evidence="1 2" key="1">
    <citation type="journal article" date="2019" name="Sci. Rep.">
        <title>Orb-weaving spider Araneus ventricosus genome elucidates the spidroin gene catalogue.</title>
        <authorList>
            <person name="Kono N."/>
            <person name="Nakamura H."/>
            <person name="Ohtoshi R."/>
            <person name="Moran D.A.P."/>
            <person name="Shinohara A."/>
            <person name="Yoshida Y."/>
            <person name="Fujiwara M."/>
            <person name="Mori M."/>
            <person name="Tomita M."/>
            <person name="Arakawa K."/>
        </authorList>
    </citation>
    <scope>NUCLEOTIDE SEQUENCE [LARGE SCALE GENOMIC DNA]</scope>
</reference>